<keyword evidence="4" id="KW-0479">Metal-binding</keyword>
<evidence type="ECO:0000256" key="3">
    <source>
        <dbReference type="ARBA" id="ARBA00022714"/>
    </source>
</evidence>
<name>A0A8J3NWB9_9ACTN</name>
<evidence type="ECO:0000313" key="12">
    <source>
        <dbReference type="Proteomes" id="UP000619293"/>
    </source>
</evidence>
<dbReference type="CDD" id="cd03467">
    <property type="entry name" value="Rieske"/>
    <property type="match status" value="1"/>
</dbReference>
<comment type="caution">
    <text evidence="11">The sequence shown here is derived from an EMBL/GenBank/DDBJ whole genome shotgun (WGS) entry which is preliminary data.</text>
</comment>
<evidence type="ECO:0000256" key="1">
    <source>
        <dbReference type="ARBA" id="ARBA00002494"/>
    </source>
</evidence>
<organism evidence="11 12">
    <name type="scientific">Catellatospora chokoriensis</name>
    <dbReference type="NCBI Taxonomy" id="310353"/>
    <lineage>
        <taxon>Bacteria</taxon>
        <taxon>Bacillati</taxon>
        <taxon>Actinomycetota</taxon>
        <taxon>Actinomycetes</taxon>
        <taxon>Micromonosporales</taxon>
        <taxon>Micromonosporaceae</taxon>
        <taxon>Catellatospora</taxon>
    </lineage>
</organism>
<dbReference type="GO" id="GO:0051537">
    <property type="term" value="F:2 iron, 2 sulfur cluster binding"/>
    <property type="evidence" value="ECO:0007669"/>
    <property type="project" value="UniProtKB-KW"/>
</dbReference>
<keyword evidence="3" id="KW-0001">2Fe-2S</keyword>
<dbReference type="PANTHER" id="PTHR10134">
    <property type="entry name" value="CYTOCHROME B-C1 COMPLEX SUBUNIT RIESKE, MITOCHONDRIAL"/>
    <property type="match status" value="1"/>
</dbReference>
<dbReference type="GO" id="GO:0016705">
    <property type="term" value="F:oxidoreductase activity, acting on paired donors, with incorporation or reduction of molecular oxygen"/>
    <property type="evidence" value="ECO:0007669"/>
    <property type="project" value="UniProtKB-ARBA"/>
</dbReference>
<dbReference type="InterPro" id="IPR014349">
    <property type="entry name" value="Rieske_Fe-S_prot"/>
</dbReference>
<keyword evidence="12" id="KW-1185">Reference proteome</keyword>
<dbReference type="Proteomes" id="UP000619293">
    <property type="component" value="Unassembled WGS sequence"/>
</dbReference>
<dbReference type="InterPro" id="IPR017941">
    <property type="entry name" value="Rieske_2Fe-2S"/>
</dbReference>
<evidence type="ECO:0000259" key="10">
    <source>
        <dbReference type="PROSITE" id="PS51296"/>
    </source>
</evidence>
<dbReference type="GO" id="GO:0046872">
    <property type="term" value="F:metal ion binding"/>
    <property type="evidence" value="ECO:0007669"/>
    <property type="project" value="UniProtKB-KW"/>
</dbReference>
<evidence type="ECO:0000256" key="5">
    <source>
        <dbReference type="ARBA" id="ARBA00023004"/>
    </source>
</evidence>
<dbReference type="AlphaFoldDB" id="A0A8J3NWB9"/>
<evidence type="ECO:0000256" key="9">
    <source>
        <dbReference type="ARBA" id="ARBA00034078"/>
    </source>
</evidence>
<evidence type="ECO:0000256" key="7">
    <source>
        <dbReference type="ARBA" id="ARBA00023157"/>
    </source>
</evidence>
<evidence type="ECO:0000256" key="2">
    <source>
        <dbReference type="ARBA" id="ARBA00015816"/>
    </source>
</evidence>
<proteinExistence type="predicted"/>
<sequence length="93" mass="9599">MLGPSADVAVHSGKVYTTEQVVVTQPVAGSFKAFTSICTHKQCQVGSVENDQIICPCHGSRYSAVDGSVLKGPATLPLAPKTITVAAGKITLD</sequence>
<comment type="function">
    <text evidence="1">Iron-sulfur subunit of the cytochrome bc1 complex, an essential component of the respiratory electron transport chain required for ATP synthesis. The bc1 complex catalyzes the oxidation of menaquinol and the reduction of cytochrome c in the respiratory chain. The bc1 complex operates through a Q-cycle mechanism that couples electron transfer to generation of the proton gradient that drives ATP synthesis.</text>
</comment>
<dbReference type="InterPro" id="IPR036922">
    <property type="entry name" value="Rieske_2Fe-2S_sf"/>
</dbReference>
<protein>
    <recommendedName>
        <fullName evidence="2">Cytochrome bc1 complex Rieske iron-sulfur subunit</fullName>
    </recommendedName>
    <alternativeName>
        <fullName evidence="8">Cytochrome bc1 reductase complex subunit QcrA</fullName>
    </alternativeName>
</protein>
<dbReference type="Pfam" id="PF00355">
    <property type="entry name" value="Rieske"/>
    <property type="match status" value="1"/>
</dbReference>
<evidence type="ECO:0000256" key="6">
    <source>
        <dbReference type="ARBA" id="ARBA00023014"/>
    </source>
</evidence>
<evidence type="ECO:0000313" key="11">
    <source>
        <dbReference type="EMBL" id="GIF93200.1"/>
    </source>
</evidence>
<keyword evidence="6" id="KW-0411">Iron-sulfur</keyword>
<dbReference type="PRINTS" id="PR00162">
    <property type="entry name" value="RIESKE"/>
</dbReference>
<dbReference type="GO" id="GO:0004497">
    <property type="term" value="F:monooxygenase activity"/>
    <property type="evidence" value="ECO:0007669"/>
    <property type="project" value="UniProtKB-ARBA"/>
</dbReference>
<evidence type="ECO:0000256" key="4">
    <source>
        <dbReference type="ARBA" id="ARBA00022723"/>
    </source>
</evidence>
<keyword evidence="5" id="KW-0408">Iron</keyword>
<evidence type="ECO:0000256" key="8">
    <source>
        <dbReference type="ARBA" id="ARBA00029586"/>
    </source>
</evidence>
<dbReference type="Gene3D" id="2.102.10.10">
    <property type="entry name" value="Rieske [2Fe-2S] iron-sulphur domain"/>
    <property type="match status" value="1"/>
</dbReference>
<feature type="domain" description="Rieske" evidence="10">
    <location>
        <begin position="19"/>
        <end position="92"/>
    </location>
</feature>
<dbReference type="PROSITE" id="PS51296">
    <property type="entry name" value="RIESKE"/>
    <property type="match status" value="1"/>
</dbReference>
<dbReference type="SUPFAM" id="SSF50022">
    <property type="entry name" value="ISP domain"/>
    <property type="match status" value="1"/>
</dbReference>
<keyword evidence="7" id="KW-1015">Disulfide bond</keyword>
<accession>A0A8J3NWB9</accession>
<dbReference type="GO" id="GO:0016020">
    <property type="term" value="C:membrane"/>
    <property type="evidence" value="ECO:0007669"/>
    <property type="project" value="InterPro"/>
</dbReference>
<comment type="cofactor">
    <cofactor evidence="9">
        <name>[2Fe-2S] cluster</name>
        <dbReference type="ChEBI" id="CHEBI:190135"/>
    </cofactor>
</comment>
<reference evidence="11 12" key="1">
    <citation type="submission" date="2021-01" db="EMBL/GenBank/DDBJ databases">
        <title>Whole genome shotgun sequence of Catellatospora chokoriensis NBRC 107358.</title>
        <authorList>
            <person name="Komaki H."/>
            <person name="Tamura T."/>
        </authorList>
    </citation>
    <scope>NUCLEOTIDE SEQUENCE [LARGE SCALE GENOMIC DNA]</scope>
    <source>
        <strain evidence="11 12">NBRC 107358</strain>
    </source>
</reference>
<dbReference type="EMBL" id="BONG01000058">
    <property type="protein sequence ID" value="GIF93200.1"/>
    <property type="molecule type" value="Genomic_DNA"/>
</dbReference>
<dbReference type="InterPro" id="IPR005805">
    <property type="entry name" value="Rieske_Fe-S_prot_C"/>
</dbReference>
<gene>
    <name evidence="11" type="ORF">Cch02nite_66440</name>
</gene>